<dbReference type="InterPro" id="IPR011709">
    <property type="entry name" value="DEAD-box_helicase_OB_fold"/>
</dbReference>
<dbReference type="KEGG" id="ccar:109052500"/>
<dbReference type="GeneID" id="109052500"/>
<dbReference type="Proteomes" id="UP001155660">
    <property type="component" value="Chromosome A2"/>
</dbReference>
<proteinExistence type="predicted"/>
<dbReference type="OrthoDB" id="9908776at2759"/>
<organism evidence="2">
    <name type="scientific">Cyprinus carpio</name>
    <name type="common">Common carp</name>
    <dbReference type="NCBI Taxonomy" id="7962"/>
    <lineage>
        <taxon>Eukaryota</taxon>
        <taxon>Metazoa</taxon>
        <taxon>Chordata</taxon>
        <taxon>Craniata</taxon>
        <taxon>Vertebrata</taxon>
        <taxon>Euteleostomi</taxon>
        <taxon>Actinopterygii</taxon>
        <taxon>Neopterygii</taxon>
        <taxon>Teleostei</taxon>
        <taxon>Ostariophysi</taxon>
        <taxon>Cypriniformes</taxon>
        <taxon>Cyprinidae</taxon>
        <taxon>Cyprininae</taxon>
        <taxon>Cyprinus</taxon>
    </lineage>
</organism>
<accession>A0A9Q9UZM1</accession>
<evidence type="ECO:0000259" key="1">
    <source>
        <dbReference type="Pfam" id="PF07717"/>
    </source>
</evidence>
<gene>
    <name evidence="2" type="primary">LOC109052500</name>
</gene>
<feature type="domain" description="DEAD-box helicase OB fold" evidence="1">
    <location>
        <begin position="37"/>
        <end position="123"/>
    </location>
</feature>
<dbReference type="Pfam" id="PF07717">
    <property type="entry name" value="OB_NTP_bind"/>
    <property type="match status" value="1"/>
</dbReference>
<dbReference type="RefSeq" id="XP_018925474.1">
    <property type="nucleotide sequence ID" value="XM_019069929.2"/>
</dbReference>
<evidence type="ECO:0000313" key="2">
    <source>
        <dbReference type="RefSeq" id="XP_018925474.1"/>
    </source>
</evidence>
<protein>
    <submittedName>
        <fullName evidence="2">ATP-dependent RNA helicase DHX30-like</fullName>
    </submittedName>
</protein>
<sequence length="144" mass="15982">MQQFSENLCEAGLLEGSAEGLRLSSRLNLHSHQEQLVKAMLIAGLYPHLIQVKRGTVTKRFRPENLSYRTESSPVLLHRSSVNRGNPDLSSRWLTFFSAVKSSGQAFIRDSSVVHPLALLLLTDCDLSERGQALNLSTSAHLVK</sequence>
<reference evidence="2" key="1">
    <citation type="submission" date="2025-08" db="UniProtKB">
        <authorList>
            <consortium name="RefSeq"/>
        </authorList>
    </citation>
    <scope>IDENTIFICATION</scope>
    <source>
        <tissue evidence="2">Muscle</tissue>
    </source>
</reference>
<dbReference type="AlphaFoldDB" id="A0A9Q9UZM1"/>
<name>A0A9Q9UZM1_CYPCA</name>